<feature type="compositionally biased region" description="Polar residues" evidence="2">
    <location>
        <begin position="50"/>
        <end position="59"/>
    </location>
</feature>
<keyword evidence="5" id="KW-1185">Reference proteome</keyword>
<sequence length="533" mass="59830">MTQLFKCDTCRARKVKCDEARPQCGECRKRARTCTYRTRDPSVLVLDRTSATKTRSSTPRAGASARVSPPQETSIPLRFRNLRPTEEGDGVFQVFAPDRWSVRASKNGKTREEPSIDARERNLCPAPTRSLSSPENRLLSRWAAVMGSNPAYSHPLQAFGHWMALVPARIGTDVTLDLAVQYLIDSSEAYRLTRQINGNPARSTGEKALKSLQSAISSNRTDHSIALAIKMHFVAEVFMGLGTYYYVLHVTGMARMLQNRVSHRCEDKVDCVLIEASYFEEATESLLNGRDCVYDNGILARAMQDSSITATDFDTVSVMLAEQFVKIPRLARLVRESSARPDDVETFSQAVALANELYLDDLEPLMNKVLSDTSIVPTSAYKVATYFSESFHFSSIDLYTLATRYYTYRTLLFGLLQTLYGSGNPSAHFYIDKIEGQDIQAATALAMCVDYAMNVDLSFPLASLRVVAPIQMAFGTWLRLEKRARNAADAQRGRQMQEWSLELANGLLRDWKAPPDPLWMIRVKNEAFAGVRW</sequence>
<dbReference type="OrthoDB" id="5126878at2759"/>
<evidence type="ECO:0000313" key="5">
    <source>
        <dbReference type="Proteomes" id="UP000799772"/>
    </source>
</evidence>
<protein>
    <recommendedName>
        <fullName evidence="3">Zn(2)-C6 fungal-type domain-containing protein</fullName>
    </recommendedName>
</protein>
<evidence type="ECO:0000313" key="4">
    <source>
        <dbReference type="EMBL" id="KAF2096993.1"/>
    </source>
</evidence>
<dbReference type="InterPro" id="IPR053178">
    <property type="entry name" value="Osmoadaptation_assoc"/>
</dbReference>
<dbReference type="InterPro" id="IPR001138">
    <property type="entry name" value="Zn2Cys6_DnaBD"/>
</dbReference>
<dbReference type="PANTHER" id="PTHR38111">
    <property type="entry name" value="ZN(2)-C6 FUNGAL-TYPE DOMAIN-CONTAINING PROTEIN-RELATED"/>
    <property type="match status" value="1"/>
</dbReference>
<feature type="domain" description="Zn(2)-C6 fungal-type" evidence="3">
    <location>
        <begin position="6"/>
        <end position="36"/>
    </location>
</feature>
<evidence type="ECO:0000256" key="2">
    <source>
        <dbReference type="SAM" id="MobiDB-lite"/>
    </source>
</evidence>
<dbReference type="PROSITE" id="PS50048">
    <property type="entry name" value="ZN2_CY6_FUNGAL_2"/>
    <property type="match status" value="1"/>
</dbReference>
<organism evidence="4 5">
    <name type="scientific">Rhizodiscina lignyota</name>
    <dbReference type="NCBI Taxonomy" id="1504668"/>
    <lineage>
        <taxon>Eukaryota</taxon>
        <taxon>Fungi</taxon>
        <taxon>Dikarya</taxon>
        <taxon>Ascomycota</taxon>
        <taxon>Pezizomycotina</taxon>
        <taxon>Dothideomycetes</taxon>
        <taxon>Pleosporomycetidae</taxon>
        <taxon>Aulographales</taxon>
        <taxon>Rhizodiscinaceae</taxon>
        <taxon>Rhizodiscina</taxon>
    </lineage>
</organism>
<comment type="caution">
    <text evidence="4">The sequence shown here is derived from an EMBL/GenBank/DDBJ whole genome shotgun (WGS) entry which is preliminary data.</text>
</comment>
<dbReference type="Proteomes" id="UP000799772">
    <property type="component" value="Unassembled WGS sequence"/>
</dbReference>
<name>A0A9P4IBI2_9PEZI</name>
<dbReference type="SMART" id="SM00066">
    <property type="entry name" value="GAL4"/>
    <property type="match status" value="1"/>
</dbReference>
<gene>
    <name evidence="4" type="ORF">NA57DRAFT_57603</name>
</gene>
<keyword evidence="1" id="KW-0539">Nucleus</keyword>
<dbReference type="Pfam" id="PF00172">
    <property type="entry name" value="Zn_clus"/>
    <property type="match status" value="1"/>
</dbReference>
<dbReference type="Gene3D" id="4.10.240.10">
    <property type="entry name" value="Zn(2)-C6 fungal-type DNA-binding domain"/>
    <property type="match status" value="1"/>
</dbReference>
<dbReference type="InterPro" id="IPR036864">
    <property type="entry name" value="Zn2-C6_fun-type_DNA-bd_sf"/>
</dbReference>
<dbReference type="SUPFAM" id="SSF57701">
    <property type="entry name" value="Zn2/Cys6 DNA-binding domain"/>
    <property type="match status" value="1"/>
</dbReference>
<proteinExistence type="predicted"/>
<dbReference type="AlphaFoldDB" id="A0A9P4IBI2"/>
<dbReference type="GO" id="GO:0000981">
    <property type="term" value="F:DNA-binding transcription factor activity, RNA polymerase II-specific"/>
    <property type="evidence" value="ECO:0007669"/>
    <property type="project" value="InterPro"/>
</dbReference>
<dbReference type="PANTHER" id="PTHR38111:SF2">
    <property type="entry name" value="FINGER DOMAIN PROTEIN, PUTATIVE (AFU_ORTHOLOGUE AFUA_1G01560)-RELATED"/>
    <property type="match status" value="1"/>
</dbReference>
<dbReference type="GO" id="GO:0008270">
    <property type="term" value="F:zinc ion binding"/>
    <property type="evidence" value="ECO:0007669"/>
    <property type="project" value="InterPro"/>
</dbReference>
<dbReference type="CDD" id="cd00067">
    <property type="entry name" value="GAL4"/>
    <property type="match status" value="1"/>
</dbReference>
<feature type="region of interest" description="Disordered" evidence="2">
    <location>
        <begin position="50"/>
        <end position="72"/>
    </location>
</feature>
<evidence type="ECO:0000256" key="1">
    <source>
        <dbReference type="ARBA" id="ARBA00023242"/>
    </source>
</evidence>
<accession>A0A9P4IBI2</accession>
<reference evidence="4" key="1">
    <citation type="journal article" date="2020" name="Stud. Mycol.">
        <title>101 Dothideomycetes genomes: a test case for predicting lifestyles and emergence of pathogens.</title>
        <authorList>
            <person name="Haridas S."/>
            <person name="Albert R."/>
            <person name="Binder M."/>
            <person name="Bloem J."/>
            <person name="Labutti K."/>
            <person name="Salamov A."/>
            <person name="Andreopoulos B."/>
            <person name="Baker S."/>
            <person name="Barry K."/>
            <person name="Bills G."/>
            <person name="Bluhm B."/>
            <person name="Cannon C."/>
            <person name="Castanera R."/>
            <person name="Culley D."/>
            <person name="Daum C."/>
            <person name="Ezra D."/>
            <person name="Gonzalez J."/>
            <person name="Henrissat B."/>
            <person name="Kuo A."/>
            <person name="Liang C."/>
            <person name="Lipzen A."/>
            <person name="Lutzoni F."/>
            <person name="Magnuson J."/>
            <person name="Mondo S."/>
            <person name="Nolan M."/>
            <person name="Ohm R."/>
            <person name="Pangilinan J."/>
            <person name="Park H.-J."/>
            <person name="Ramirez L."/>
            <person name="Alfaro M."/>
            <person name="Sun H."/>
            <person name="Tritt A."/>
            <person name="Yoshinaga Y."/>
            <person name="Zwiers L.-H."/>
            <person name="Turgeon B."/>
            <person name="Goodwin S."/>
            <person name="Spatafora J."/>
            <person name="Crous P."/>
            <person name="Grigoriev I."/>
        </authorList>
    </citation>
    <scope>NUCLEOTIDE SEQUENCE</scope>
    <source>
        <strain evidence="4">CBS 133067</strain>
    </source>
</reference>
<dbReference type="EMBL" id="ML978128">
    <property type="protein sequence ID" value="KAF2096993.1"/>
    <property type="molecule type" value="Genomic_DNA"/>
</dbReference>
<evidence type="ECO:0000259" key="3">
    <source>
        <dbReference type="PROSITE" id="PS50048"/>
    </source>
</evidence>